<keyword evidence="2" id="KW-1185">Reference proteome</keyword>
<dbReference type="EMBL" id="JAYJLD010000027">
    <property type="protein sequence ID" value="MEB3103050.1"/>
    <property type="molecule type" value="Genomic_DNA"/>
</dbReference>
<name>A0ABU5ZPB6_9BACL</name>
<sequence>MQVTIQFDPFRNVETSIIHNHGIHIILAEDDEVKVQSLGHPENRLMLSMSKEDQIRLAHAILKQHCNYPDERRISNHEIETEIETHHRTMTEKLREIGMKERDFI</sequence>
<protein>
    <submittedName>
        <fullName evidence="1">Uncharacterized protein</fullName>
    </submittedName>
</protein>
<gene>
    <name evidence="1" type="ORF">VF724_15445</name>
</gene>
<dbReference type="Proteomes" id="UP001310386">
    <property type="component" value="Unassembled WGS sequence"/>
</dbReference>
<evidence type="ECO:0000313" key="1">
    <source>
        <dbReference type="EMBL" id="MEB3103050.1"/>
    </source>
</evidence>
<evidence type="ECO:0000313" key="2">
    <source>
        <dbReference type="Proteomes" id="UP001310386"/>
    </source>
</evidence>
<accession>A0ABU5ZPB6</accession>
<reference evidence="1" key="1">
    <citation type="submission" date="2023-12" db="EMBL/GenBank/DDBJ databases">
        <title>Fervidustalea candida gen. nov., sp. nov., a novel member of the family Paenibacillaceae isolated from a geothermal area.</title>
        <authorList>
            <person name="Li W.-J."/>
            <person name="Jiao J.-Y."/>
            <person name="Chen Y."/>
        </authorList>
    </citation>
    <scope>NUCLEOTIDE SEQUENCE</scope>
    <source>
        <strain evidence="1">SYSU GA230002</strain>
    </source>
</reference>
<organism evidence="1 2">
    <name type="scientific">Ferviditalea candida</name>
    <dbReference type="NCBI Taxonomy" id="3108399"/>
    <lineage>
        <taxon>Bacteria</taxon>
        <taxon>Bacillati</taxon>
        <taxon>Bacillota</taxon>
        <taxon>Bacilli</taxon>
        <taxon>Bacillales</taxon>
        <taxon>Paenibacillaceae</taxon>
        <taxon>Ferviditalea</taxon>
    </lineage>
</organism>
<comment type="caution">
    <text evidence="1">The sequence shown here is derived from an EMBL/GenBank/DDBJ whole genome shotgun (WGS) entry which is preliminary data.</text>
</comment>
<proteinExistence type="predicted"/>